<dbReference type="EMBL" id="KP347733">
    <property type="protein sequence ID" value="AKJ87228.1"/>
    <property type="molecule type" value="Genomic_DNA"/>
</dbReference>
<dbReference type="Gene3D" id="3.40.50.720">
    <property type="entry name" value="NAD(P)-binding Rossmann-like Domain"/>
    <property type="match status" value="1"/>
</dbReference>
<dbReference type="Pfam" id="PF16884">
    <property type="entry name" value="ADH_N_2"/>
    <property type="match status" value="1"/>
</dbReference>
<dbReference type="InterPro" id="IPR029058">
    <property type="entry name" value="AB_hydrolase_fold"/>
</dbReference>
<dbReference type="SMR" id="A0A0G3FH19"/>
<keyword evidence="2" id="KW-1133">Transmembrane helix</keyword>
<dbReference type="InterPro" id="IPR000639">
    <property type="entry name" value="Epox_hydrolase-like"/>
</dbReference>
<dbReference type="InterPro" id="IPR011032">
    <property type="entry name" value="GroES-like_sf"/>
</dbReference>
<dbReference type="InterPro" id="IPR020843">
    <property type="entry name" value="ER"/>
</dbReference>
<dbReference type="CDD" id="cd05288">
    <property type="entry name" value="PGDH"/>
    <property type="match status" value="1"/>
</dbReference>
<sequence length="694" mass="76445">MSFSYEAFIVIGMFFASAVLAIWLIYARTHPEQMAAWALKTERRRSGMRLNSLKIRGFTIPYLEAGAGEPLLLVHGFGADKDNFTRIARHLKNDFRVICIDLPGFGEATRDIGVLYGIDEQVARLHAIILQLDLNQVHLGGNSMGGFIVAQFAATYPEMVKSVWLIDPAGTFAAHQSEMLKAYVAKGKIPLLVEREEDFPTLIDAVMSKPPYFPQGLRTVMARRAVNDLQLHRQILHQISHTPQYLEQRYSNLETPALIVWGTEDKVLNPLGAETLRRLFLNSEVKLMSGIGHLPMLEAPELAAADFLNFQKRLSTMPRRRGVKENREVPAAQNLAGGTSVAAEASRIPTGEKRATPNINHQWCLKRRPVGLIAPDDFELREVPIAPIGEGQVKVRNVFLSLDPAIRGWLIDRPSYVAPVQIGEIMRGLCVGVVTESNNPNFVPGDFVQGMFGWQEYFITNSSGDGLTKLPPSSLPLEANLGLFGLAGMTSYFGLLDVGQPKEGETLLVSGAAGSVGSLVGQIGKIKGMRVVGIAGSEEKCEWLVKELGFDAAVNYKTDDLHGQLKAACPFGVDVYFENVGGRVLDEALSVMNNFGRIVVCGLISQYNATDAVPGPYNFAMTISKRLRIQGFVAPDYSGRVKEMIGEFSHWYSVGKLKYRVDIERGLEMAPMAINKLFKGENSGKLIVQISPVR</sequence>
<evidence type="ECO:0000256" key="2">
    <source>
        <dbReference type="SAM" id="Phobius"/>
    </source>
</evidence>
<dbReference type="Pfam" id="PF00107">
    <property type="entry name" value="ADH_zinc_N"/>
    <property type="match status" value="1"/>
</dbReference>
<feature type="domain" description="Enoyl reductase (ER)" evidence="3">
    <location>
        <begin position="371"/>
        <end position="688"/>
    </location>
</feature>
<dbReference type="PANTHER" id="PTHR43205:SF7">
    <property type="entry name" value="PROSTAGLANDIN REDUCTASE 1"/>
    <property type="match status" value="1"/>
</dbReference>
<dbReference type="SUPFAM" id="SSF53474">
    <property type="entry name" value="alpha/beta-Hydrolases"/>
    <property type="match status" value="1"/>
</dbReference>
<feature type="transmembrane region" description="Helical" evidence="2">
    <location>
        <begin position="7"/>
        <end position="26"/>
    </location>
</feature>
<keyword evidence="1" id="KW-0560">Oxidoreductase</keyword>
<dbReference type="InterPro" id="IPR036291">
    <property type="entry name" value="NAD(P)-bd_dom_sf"/>
</dbReference>
<evidence type="ECO:0000256" key="1">
    <source>
        <dbReference type="ARBA" id="ARBA00023002"/>
    </source>
</evidence>
<dbReference type="SUPFAM" id="SSF50129">
    <property type="entry name" value="GroES-like"/>
    <property type="match status" value="1"/>
</dbReference>
<dbReference type="GO" id="GO:0016628">
    <property type="term" value="F:oxidoreductase activity, acting on the CH-CH group of donors, NAD or NADP as acceptor"/>
    <property type="evidence" value="ECO:0007669"/>
    <property type="project" value="InterPro"/>
</dbReference>
<dbReference type="PRINTS" id="PR00412">
    <property type="entry name" value="EPOXHYDRLASE"/>
</dbReference>
<evidence type="ECO:0000313" key="4">
    <source>
        <dbReference type="EMBL" id="AKJ87228.1"/>
    </source>
</evidence>
<dbReference type="Gene3D" id="3.90.180.10">
    <property type="entry name" value="Medium-chain alcohol dehydrogenases, catalytic domain"/>
    <property type="match status" value="1"/>
</dbReference>
<keyword evidence="2" id="KW-0812">Transmembrane</keyword>
<name>A0A0G3FH19_9ZZZZ</name>
<dbReference type="FunFam" id="3.40.50.720:FF:000121">
    <property type="entry name" value="Prostaglandin reductase 2"/>
    <property type="match status" value="1"/>
</dbReference>
<dbReference type="Pfam" id="PF00561">
    <property type="entry name" value="Abhydrolase_1"/>
    <property type="match status" value="1"/>
</dbReference>
<evidence type="ECO:0000259" key="3">
    <source>
        <dbReference type="SMART" id="SM00829"/>
    </source>
</evidence>
<dbReference type="InterPro" id="IPR013149">
    <property type="entry name" value="ADH-like_C"/>
</dbReference>
<dbReference type="PRINTS" id="PR00111">
    <property type="entry name" value="ABHYDROLASE"/>
</dbReference>
<accession>A0A0G3FH19</accession>
<dbReference type="InterPro" id="IPR000073">
    <property type="entry name" value="AB_hydrolase_1"/>
</dbReference>
<dbReference type="PANTHER" id="PTHR43205">
    <property type="entry name" value="PROSTAGLANDIN REDUCTASE"/>
    <property type="match status" value="1"/>
</dbReference>
<dbReference type="Gene3D" id="3.40.50.1820">
    <property type="entry name" value="alpha/beta hydrolase"/>
    <property type="match status" value="1"/>
</dbReference>
<dbReference type="InterPro" id="IPR041694">
    <property type="entry name" value="ADH_N_2"/>
</dbReference>
<dbReference type="ESTHER" id="9zzzz-a0a0g3fh19">
    <property type="family name" value="ABHD6-Lip"/>
</dbReference>
<protein>
    <recommendedName>
        <fullName evidence="3">Enoyl reductase (ER) domain-containing protein</fullName>
    </recommendedName>
</protein>
<organism evidence="4">
    <name type="scientific">uncultured organism</name>
    <dbReference type="NCBI Taxonomy" id="155900"/>
    <lineage>
        <taxon>unclassified sequences</taxon>
        <taxon>environmental samples</taxon>
    </lineage>
</organism>
<dbReference type="InterPro" id="IPR045010">
    <property type="entry name" value="MDR_fam"/>
</dbReference>
<dbReference type="SMART" id="SM00829">
    <property type="entry name" value="PKS_ER"/>
    <property type="match status" value="1"/>
</dbReference>
<keyword evidence="2" id="KW-0472">Membrane</keyword>
<dbReference type="SUPFAM" id="SSF51735">
    <property type="entry name" value="NAD(P)-binding Rossmann-fold domains"/>
    <property type="match status" value="1"/>
</dbReference>
<dbReference type="AlphaFoldDB" id="A0A0G3FH19"/>
<proteinExistence type="predicted"/>
<reference evidence="4" key="1">
    <citation type="submission" date="2014-12" db="EMBL/GenBank/DDBJ databases">
        <title>Investigation of esterase diversity in environmental metagenomes.</title>
        <authorList>
            <person name="Popovic A."/>
            <person name="Tchigvintsev A."/>
            <person name="Nocek B."/>
            <person name="Hajighasemi M."/>
            <person name="Brown G."/>
            <person name="Xu X."/>
            <person name="Li H."/>
            <person name="Glinos J."/>
            <person name="Yim V."/>
            <person name="Pelletier E."/>
            <person name="Chernikova T.N."/>
            <person name="Golyshina O.V."/>
            <person name="Tran H."/>
            <person name="Le Paslier D."/>
            <person name="Yakimov M.M."/>
            <person name="Savchenko A."/>
            <person name="Golyshin P.N."/>
            <person name="Yakunin A.F."/>
        </authorList>
    </citation>
    <scope>NUCLEOTIDE SEQUENCE</scope>
</reference>